<dbReference type="Proteomes" id="UP000245728">
    <property type="component" value="Chromosome"/>
</dbReference>
<evidence type="ECO:0000313" key="2">
    <source>
        <dbReference type="EMBL" id="AWL10713.1"/>
    </source>
</evidence>
<protein>
    <recommendedName>
        <fullName evidence="1">SnoaL-like domain-containing protein</fullName>
    </recommendedName>
</protein>
<feature type="domain" description="SnoaL-like" evidence="1">
    <location>
        <begin position="52"/>
        <end position="135"/>
    </location>
</feature>
<sequence length="174" mass="19773">MYKYNAIQARIGAFRLGKGVAGALSLVYCLLLSACTVLPNSSEADVQAVAHSYFETYAERSDFDRFMRFYADDAKLTDIVYGNEINGKDNIRDFFDWHRGDFTVVDAGPALEVEEQVISGNQVITKGVFREFEYNGNRMGPWKFIIWQELNQAGKVIAQEDWINYTPKKIMLGS</sequence>
<name>A0A2S2DZD1_9ALTE</name>
<dbReference type="KEGG" id="salh:HMF8227_00205"/>
<keyword evidence="3" id="KW-1185">Reference proteome</keyword>
<dbReference type="PROSITE" id="PS51257">
    <property type="entry name" value="PROKAR_LIPOPROTEIN"/>
    <property type="match status" value="1"/>
</dbReference>
<accession>A0A2S2DZD1</accession>
<dbReference type="Pfam" id="PF12680">
    <property type="entry name" value="SnoaL_2"/>
    <property type="match status" value="1"/>
</dbReference>
<dbReference type="InterPro" id="IPR037401">
    <property type="entry name" value="SnoaL-like"/>
</dbReference>
<dbReference type="InterPro" id="IPR032710">
    <property type="entry name" value="NTF2-like_dom_sf"/>
</dbReference>
<evidence type="ECO:0000259" key="1">
    <source>
        <dbReference type="Pfam" id="PF12680"/>
    </source>
</evidence>
<organism evidence="2 3">
    <name type="scientific">Saliniradius amylolyticus</name>
    <dbReference type="NCBI Taxonomy" id="2183582"/>
    <lineage>
        <taxon>Bacteria</taxon>
        <taxon>Pseudomonadati</taxon>
        <taxon>Pseudomonadota</taxon>
        <taxon>Gammaproteobacteria</taxon>
        <taxon>Alteromonadales</taxon>
        <taxon>Alteromonadaceae</taxon>
        <taxon>Saliniradius</taxon>
    </lineage>
</organism>
<dbReference type="SUPFAM" id="SSF54427">
    <property type="entry name" value="NTF2-like"/>
    <property type="match status" value="1"/>
</dbReference>
<dbReference type="EMBL" id="CP029347">
    <property type="protein sequence ID" value="AWL10713.1"/>
    <property type="molecule type" value="Genomic_DNA"/>
</dbReference>
<dbReference type="AlphaFoldDB" id="A0A2S2DZD1"/>
<reference evidence="2 3" key="1">
    <citation type="submission" date="2018-05" db="EMBL/GenBank/DDBJ databases">
        <title>Salinimonas sp. HMF8227 Genome sequencing and assembly.</title>
        <authorList>
            <person name="Kang H."/>
            <person name="Kang J."/>
            <person name="Cha I."/>
            <person name="Kim H."/>
            <person name="Joh K."/>
        </authorList>
    </citation>
    <scope>NUCLEOTIDE SEQUENCE [LARGE SCALE GENOMIC DNA]</scope>
    <source>
        <strain evidence="2 3">HMF8227</strain>
    </source>
</reference>
<dbReference type="Gene3D" id="3.10.450.50">
    <property type="match status" value="1"/>
</dbReference>
<gene>
    <name evidence="2" type="ORF">HMF8227_00205</name>
</gene>
<evidence type="ECO:0000313" key="3">
    <source>
        <dbReference type="Proteomes" id="UP000245728"/>
    </source>
</evidence>
<proteinExistence type="predicted"/>